<dbReference type="GO" id="GO:0005737">
    <property type="term" value="C:cytoplasm"/>
    <property type="evidence" value="ECO:0007669"/>
    <property type="project" value="TreeGrafter"/>
</dbReference>
<dbReference type="PROSITE" id="PS50011">
    <property type="entry name" value="PROTEIN_KINASE_DOM"/>
    <property type="match status" value="1"/>
</dbReference>
<dbReference type="Gene3D" id="1.10.510.10">
    <property type="entry name" value="Transferase(Phosphotransferase) domain 1"/>
    <property type="match status" value="1"/>
</dbReference>
<organism evidence="3 4">
    <name type="scientific">Blepharisma stoltei</name>
    <dbReference type="NCBI Taxonomy" id="1481888"/>
    <lineage>
        <taxon>Eukaryota</taxon>
        <taxon>Sar</taxon>
        <taxon>Alveolata</taxon>
        <taxon>Ciliophora</taxon>
        <taxon>Postciliodesmatophora</taxon>
        <taxon>Heterotrichea</taxon>
        <taxon>Heterotrichida</taxon>
        <taxon>Blepharismidae</taxon>
        <taxon>Blepharisma</taxon>
    </lineage>
</organism>
<dbReference type="GO" id="GO:0004672">
    <property type="term" value="F:protein kinase activity"/>
    <property type="evidence" value="ECO:0007669"/>
    <property type="project" value="InterPro"/>
</dbReference>
<dbReference type="InterPro" id="IPR050167">
    <property type="entry name" value="Ser_Thr_protein_kinase"/>
</dbReference>
<sequence length="661" mass="76897">MDYQISSSTQSSTSLQTRYQYTKEMNNIIKKTNSIIARLTKASPKTSETPTNFTFSLPCSLVSKEKIQSLQIFIVQIAIFETLIKIRIYFTVRNEPFKFADPNLKEKALIMISIVNANLDIGYFNIVGKNQFLQLELSLRYFQLDCPDIENVIMAYIKKATLIYNEHVHQFYFLIENTNNGLDPSIKSKIYSDGQGKYDNKNIESSSSDSEEENSTYEQDSSVNSNSMPSIQEAGTSKSLVQNLINKDQFLKLYFENEKPNPTGPEFIYMQLYNFLEIRETPEELLEAIISTIIEMFEHLFEFLSFPAQNIVIYGSEKDGYNFCFIPDNINKVARIRDRDENDFMALKDYERKLRWWYSLLMSKILDIFYNPSYEILDCDLIPSLDFKYPKLIDEERHIGQGGFGDVYQNELHGMNVAIKFAREVKEGNGKALSRLQKELVIMKCLCHENIIKCYGCVKVEDKLGLVLEFCSNETLSSFIKNQPRADLKIRLERLHGVIKGLEFMHYKNICHFDIKPQNIFFDENNTPKIADFGMSEFLGEGMKISPGFTLHYCSPEHIKGNNPTQKADIWSYGMTTYAVIIRRSPFDYLKKNNQLEPEEFCEKLKAMERPEIPEMIHNKLPQIVNLMECTWYTDPESRPSAKEIRLTLEKWIASFNNRRN</sequence>
<feature type="domain" description="Protein kinase" evidence="2">
    <location>
        <begin position="393"/>
        <end position="653"/>
    </location>
</feature>
<dbReference type="GO" id="GO:0007165">
    <property type="term" value="P:signal transduction"/>
    <property type="evidence" value="ECO:0007669"/>
    <property type="project" value="TreeGrafter"/>
</dbReference>
<dbReference type="Pfam" id="PF00069">
    <property type="entry name" value="Pkinase"/>
    <property type="match status" value="1"/>
</dbReference>
<dbReference type="InterPro" id="IPR011009">
    <property type="entry name" value="Kinase-like_dom_sf"/>
</dbReference>
<evidence type="ECO:0000313" key="3">
    <source>
        <dbReference type="EMBL" id="CAG9330339.1"/>
    </source>
</evidence>
<dbReference type="SUPFAM" id="SSF56112">
    <property type="entry name" value="Protein kinase-like (PK-like)"/>
    <property type="match status" value="1"/>
</dbReference>
<evidence type="ECO:0000259" key="2">
    <source>
        <dbReference type="PROSITE" id="PS50011"/>
    </source>
</evidence>
<dbReference type="PANTHER" id="PTHR23257:SF706">
    <property type="entry name" value="PROTO-ONCOGENE SERINE_THREONINE-PROTEIN KINASE MOS"/>
    <property type="match status" value="1"/>
</dbReference>
<dbReference type="SMART" id="SM00220">
    <property type="entry name" value="S_TKc"/>
    <property type="match status" value="1"/>
</dbReference>
<evidence type="ECO:0000256" key="1">
    <source>
        <dbReference type="SAM" id="MobiDB-lite"/>
    </source>
</evidence>
<gene>
    <name evidence="3" type="ORF">BSTOLATCC_MIC50932</name>
</gene>
<name>A0AAU9K8Q2_9CILI</name>
<dbReference type="EMBL" id="CAJZBQ010000051">
    <property type="protein sequence ID" value="CAG9330339.1"/>
    <property type="molecule type" value="Genomic_DNA"/>
</dbReference>
<feature type="region of interest" description="Disordered" evidence="1">
    <location>
        <begin position="197"/>
        <end position="231"/>
    </location>
</feature>
<protein>
    <recommendedName>
        <fullName evidence="2">Protein kinase domain-containing protein</fullName>
    </recommendedName>
</protein>
<dbReference type="PROSITE" id="PS00108">
    <property type="entry name" value="PROTEIN_KINASE_ST"/>
    <property type="match status" value="1"/>
</dbReference>
<evidence type="ECO:0000313" key="4">
    <source>
        <dbReference type="Proteomes" id="UP001162131"/>
    </source>
</evidence>
<dbReference type="AlphaFoldDB" id="A0AAU9K8Q2"/>
<accession>A0AAU9K8Q2</accession>
<dbReference type="InterPro" id="IPR008271">
    <property type="entry name" value="Ser/Thr_kinase_AS"/>
</dbReference>
<proteinExistence type="predicted"/>
<dbReference type="PANTHER" id="PTHR23257">
    <property type="entry name" value="SERINE-THREONINE PROTEIN KINASE"/>
    <property type="match status" value="1"/>
</dbReference>
<dbReference type="GO" id="GO:0005524">
    <property type="term" value="F:ATP binding"/>
    <property type="evidence" value="ECO:0007669"/>
    <property type="project" value="InterPro"/>
</dbReference>
<reference evidence="3" key="1">
    <citation type="submission" date="2021-09" db="EMBL/GenBank/DDBJ databases">
        <authorList>
            <consortium name="AG Swart"/>
            <person name="Singh M."/>
            <person name="Singh A."/>
            <person name="Seah K."/>
            <person name="Emmerich C."/>
        </authorList>
    </citation>
    <scope>NUCLEOTIDE SEQUENCE</scope>
    <source>
        <strain evidence="3">ATCC30299</strain>
    </source>
</reference>
<comment type="caution">
    <text evidence="3">The sequence shown here is derived from an EMBL/GenBank/DDBJ whole genome shotgun (WGS) entry which is preliminary data.</text>
</comment>
<feature type="compositionally biased region" description="Polar residues" evidence="1">
    <location>
        <begin position="216"/>
        <end position="231"/>
    </location>
</feature>
<keyword evidence="4" id="KW-1185">Reference proteome</keyword>
<dbReference type="InterPro" id="IPR000719">
    <property type="entry name" value="Prot_kinase_dom"/>
</dbReference>
<dbReference type="Proteomes" id="UP001162131">
    <property type="component" value="Unassembled WGS sequence"/>
</dbReference>